<sequence length="47" mass="5439">MAERRTLLGWYRCLECEKAFGHTPYGGQFCSGTCCNNYMKRKIENGD</sequence>
<protein>
    <submittedName>
        <fullName evidence="1">Uncharacterized protein</fullName>
    </submittedName>
</protein>
<dbReference type="EMBL" id="LAZR01013702">
    <property type="protein sequence ID" value="KKM20752.1"/>
    <property type="molecule type" value="Genomic_DNA"/>
</dbReference>
<organism evidence="1">
    <name type="scientific">marine sediment metagenome</name>
    <dbReference type="NCBI Taxonomy" id="412755"/>
    <lineage>
        <taxon>unclassified sequences</taxon>
        <taxon>metagenomes</taxon>
        <taxon>ecological metagenomes</taxon>
    </lineage>
</organism>
<accession>A0A0F9HZY0</accession>
<dbReference type="AlphaFoldDB" id="A0A0F9HZY0"/>
<reference evidence="1" key="1">
    <citation type="journal article" date="2015" name="Nature">
        <title>Complex archaea that bridge the gap between prokaryotes and eukaryotes.</title>
        <authorList>
            <person name="Spang A."/>
            <person name="Saw J.H."/>
            <person name="Jorgensen S.L."/>
            <person name="Zaremba-Niedzwiedzka K."/>
            <person name="Martijn J."/>
            <person name="Lind A.E."/>
            <person name="van Eijk R."/>
            <person name="Schleper C."/>
            <person name="Guy L."/>
            <person name="Ettema T.J."/>
        </authorList>
    </citation>
    <scope>NUCLEOTIDE SEQUENCE</scope>
</reference>
<gene>
    <name evidence="1" type="ORF">LCGC14_1642250</name>
</gene>
<comment type="caution">
    <text evidence="1">The sequence shown here is derived from an EMBL/GenBank/DDBJ whole genome shotgun (WGS) entry which is preliminary data.</text>
</comment>
<name>A0A0F9HZY0_9ZZZZ</name>
<proteinExistence type="predicted"/>
<evidence type="ECO:0000313" key="1">
    <source>
        <dbReference type="EMBL" id="KKM20752.1"/>
    </source>
</evidence>